<dbReference type="Proteomes" id="UP000007755">
    <property type="component" value="Unassembled WGS sequence"/>
</dbReference>
<dbReference type="EMBL" id="GL888262">
    <property type="protein sequence ID" value="EGI63693.1"/>
    <property type="molecule type" value="Genomic_DNA"/>
</dbReference>
<keyword evidence="2" id="KW-1185">Reference proteome</keyword>
<name>F4WQ70_ACREC</name>
<evidence type="ECO:0000313" key="2">
    <source>
        <dbReference type="Proteomes" id="UP000007755"/>
    </source>
</evidence>
<gene>
    <name evidence="1" type="ORF">G5I_07930</name>
</gene>
<protein>
    <submittedName>
        <fullName evidence="1">Uncharacterized protein</fullName>
    </submittedName>
</protein>
<sequence>MGQKPRNLHDVTFGYYQDLCLHLCPIFRRLSWSHPLTATLVLSAVQQLTYAERTDDKRCHLNKGPRGIRAPDTQFPRGISLVKKIKNIFQSLVRVNRLRDRGQKIFVFIRFVFTSRIKLNRRSINIVATTQASHSASWCISSVRLQYETISGVLDLGDRGVCHVPGIRKYYIVIQISFINEFLKNIFYSVRRNPYIGGIQGMGIDAMVDAVVVHRPPPAPPPPPLPPPHFHQVLEKNAISWTQVKINLNDGITNAKTTLDGNCDGKYWMENVKIS</sequence>
<proteinExistence type="predicted"/>
<accession>F4WQ70</accession>
<dbReference type="AlphaFoldDB" id="F4WQ70"/>
<organism evidence="2">
    <name type="scientific">Acromyrmex echinatior</name>
    <name type="common">Panamanian leafcutter ant</name>
    <name type="synonym">Acromyrmex octospinosus echinatior</name>
    <dbReference type="NCBI Taxonomy" id="103372"/>
    <lineage>
        <taxon>Eukaryota</taxon>
        <taxon>Metazoa</taxon>
        <taxon>Ecdysozoa</taxon>
        <taxon>Arthropoda</taxon>
        <taxon>Hexapoda</taxon>
        <taxon>Insecta</taxon>
        <taxon>Pterygota</taxon>
        <taxon>Neoptera</taxon>
        <taxon>Endopterygota</taxon>
        <taxon>Hymenoptera</taxon>
        <taxon>Apocrita</taxon>
        <taxon>Aculeata</taxon>
        <taxon>Formicoidea</taxon>
        <taxon>Formicidae</taxon>
        <taxon>Myrmicinae</taxon>
        <taxon>Acromyrmex</taxon>
    </lineage>
</organism>
<reference evidence="1" key="1">
    <citation type="submission" date="2011-02" db="EMBL/GenBank/DDBJ databases">
        <title>The genome of the leaf-cutting ant Acromyrmex echinatior suggests key adaptations to social evolution and fungus farming.</title>
        <authorList>
            <person name="Nygaard S."/>
            <person name="Zhang G."/>
        </authorList>
    </citation>
    <scope>NUCLEOTIDE SEQUENCE</scope>
</reference>
<dbReference type="InParanoid" id="F4WQ70"/>
<evidence type="ECO:0000313" key="1">
    <source>
        <dbReference type="EMBL" id="EGI63693.1"/>
    </source>
</evidence>